<organism evidence="9 10">
    <name type="scientific">Chitinophaga flava</name>
    <dbReference type="NCBI Taxonomy" id="2259036"/>
    <lineage>
        <taxon>Bacteria</taxon>
        <taxon>Pseudomonadati</taxon>
        <taxon>Bacteroidota</taxon>
        <taxon>Chitinophagia</taxon>
        <taxon>Chitinophagales</taxon>
        <taxon>Chitinophagaceae</taxon>
        <taxon>Chitinophaga</taxon>
    </lineage>
</organism>
<evidence type="ECO:0000313" key="9">
    <source>
        <dbReference type="EMBL" id="RBL88504.1"/>
    </source>
</evidence>
<evidence type="ECO:0000256" key="5">
    <source>
        <dbReference type="ARBA" id="ARBA00023136"/>
    </source>
</evidence>
<dbReference type="InterPro" id="IPR039426">
    <property type="entry name" value="TonB-dep_rcpt-like"/>
</dbReference>
<proteinExistence type="inferred from homology"/>
<evidence type="ECO:0000256" key="6">
    <source>
        <dbReference type="ARBA" id="ARBA00023237"/>
    </source>
</evidence>
<dbReference type="InterPro" id="IPR036942">
    <property type="entry name" value="Beta-barrel_TonB_sf"/>
</dbReference>
<reference evidence="9 10" key="1">
    <citation type="submission" date="2018-05" db="EMBL/GenBank/DDBJ databases">
        <title>Chitinophaga sp. K3CV102501T nov., isolated from isolated from a monsoon evergreen broad-leaved forest soil.</title>
        <authorList>
            <person name="Lv Y."/>
        </authorList>
    </citation>
    <scope>NUCLEOTIDE SEQUENCE [LARGE SCALE GENOMIC DNA]</scope>
    <source>
        <strain evidence="9 10">GDMCC 1.1325</strain>
    </source>
</reference>
<dbReference type="InterPro" id="IPR008969">
    <property type="entry name" value="CarboxyPept-like_regulatory"/>
</dbReference>
<dbReference type="OrthoDB" id="9768177at2"/>
<comment type="subcellular location">
    <subcellularLocation>
        <location evidence="1 7">Cell outer membrane</location>
        <topology evidence="1 7">Multi-pass membrane protein</topology>
    </subcellularLocation>
</comment>
<evidence type="ECO:0000256" key="3">
    <source>
        <dbReference type="ARBA" id="ARBA00022452"/>
    </source>
</evidence>
<dbReference type="InterPro" id="IPR012910">
    <property type="entry name" value="Plug_dom"/>
</dbReference>
<evidence type="ECO:0000256" key="4">
    <source>
        <dbReference type="ARBA" id="ARBA00022692"/>
    </source>
</evidence>
<feature type="domain" description="TonB-dependent receptor plug" evidence="8">
    <location>
        <begin position="254"/>
        <end position="377"/>
    </location>
</feature>
<evidence type="ECO:0000256" key="2">
    <source>
        <dbReference type="ARBA" id="ARBA00022448"/>
    </source>
</evidence>
<dbReference type="InterPro" id="IPR037066">
    <property type="entry name" value="Plug_dom_sf"/>
</dbReference>
<dbReference type="SUPFAM" id="SSF56935">
    <property type="entry name" value="Porins"/>
    <property type="match status" value="1"/>
</dbReference>
<dbReference type="InterPro" id="IPR023997">
    <property type="entry name" value="TonB-dep_OMP_SusC/RagA_CS"/>
</dbReference>
<keyword evidence="6 7" id="KW-0998">Cell outer membrane</keyword>
<keyword evidence="5 7" id="KW-0472">Membrane</keyword>
<evidence type="ECO:0000256" key="1">
    <source>
        <dbReference type="ARBA" id="ARBA00004571"/>
    </source>
</evidence>
<sequence length="1224" mass="133935">MKYHCHAKASRVPGLLSTILDRSLVRRKSGVHLTIKKRLIMQLKIVTLLLTVACLQISARSMSQQITLSRKHAPLLSVFEDIRKQSGYNFWYEDMLLKKSRPVDIHIENASLEQALSVLFKEQPFSYEIIGKVIALKEKENKAEKLSSLPAITEQDKRKITGTVKDSTGAPVPGATYLVKGTKIGGATDASGRFSIEAPQGNVVLVFSSIGFQPTSVTVGSSNTVSVIMQAASNGLNEMVVTALGIKRPKGTLGYAISTIKGEELTKAGATMNPFLALYGKAAGVGVNMGAAGPQGGIKINIRGAASMNPDQNIRPMFVVDGVILSDRKTSIGGTTGQGFDYGAGINDINPADIESMVILKGAKATVLYGSDAANGVVLITTKSGRNTTGMGMTGSIQYTAEQPVSYLKLQNQYGLGDNIYDTTYATINGKQVRTIPNKRFSFGPKFDGADVMFYDSAMVKNSPHNNNFLSLFKTGHSTTGNVAIAGSNDKGSVRASYTNYYYKDISGDNSWQKRNTFSFNGNIKASNLASFEVISNIYNITSMNRRGSNDGSVAWGLPLDYDYNRIYPFYTDETGYKRDLSNAGVPTAFSNLGGFLWDRSQNSLKDDKVHMITSVKATLNFTKHLFLVGQAGLDYDNTTYTTEKSVTRVLPSVAGGGFGVAKENATVQTYQALLNYNRSFMSDQLHLFAYTGGAYRLRSSDYIGSNVVGGLNFADLYSFNNEAGTASAANLDKIRNFRRGNDVLYSWLASASISWKSELTLEMQGRMDWNSTLPPANNRYFYPGVALNWNYTERFTVPGMNSGTLRLSWADVGNGTNRYFANNLYSFTRLSGTTALSITPPEAILPGALKPERKREFEIGINNSFFRNNRLTIDFSAYSNHRYNQIFNLPISPASSSTGLKINVGDVKAWGLELGLTGTPLMGKNYRWDITLNAASQGSKVVKLYPGVVNNPISNLINGSAASIHADEGRPYGDIMMYDYLRDDAGNKIVGSNGMYSLNNQKTIAAGNIMPKFYGGIISDFNYKNFNLRIGLDYKSGGTIFSYTNNRLTGVGQLESTLQYRDEAHGGLAYYLDASGNQVAWQHNNPAPAASRDGKVYHDGIILPGVMQDASGKSVPNTQMTNASSYYMSYANDLATSFPPDRLYKNNYVKVREVALSYEVPRNLVKRMKLQRLTLTAAARNLFYLYKSIPNIDPEGALGADTYVENTIYPTQRTYSLGLNVAF</sequence>
<dbReference type="AlphaFoldDB" id="A0A365XRZ4"/>
<dbReference type="SUPFAM" id="SSF49464">
    <property type="entry name" value="Carboxypeptidase regulatory domain-like"/>
    <property type="match status" value="1"/>
</dbReference>
<keyword evidence="10" id="KW-1185">Reference proteome</keyword>
<dbReference type="Gene3D" id="2.40.170.20">
    <property type="entry name" value="TonB-dependent receptor, beta-barrel domain"/>
    <property type="match status" value="1"/>
</dbReference>
<dbReference type="NCBIfam" id="TIGR04057">
    <property type="entry name" value="SusC_RagA_signa"/>
    <property type="match status" value="1"/>
</dbReference>
<evidence type="ECO:0000259" key="8">
    <source>
        <dbReference type="Pfam" id="PF07715"/>
    </source>
</evidence>
<keyword evidence="3 7" id="KW-1134">Transmembrane beta strand</keyword>
<comment type="caution">
    <text evidence="9">The sequence shown here is derived from an EMBL/GenBank/DDBJ whole genome shotgun (WGS) entry which is preliminary data.</text>
</comment>
<dbReference type="Pfam" id="PF13715">
    <property type="entry name" value="CarbopepD_reg_2"/>
    <property type="match status" value="1"/>
</dbReference>
<dbReference type="PROSITE" id="PS52016">
    <property type="entry name" value="TONB_DEPENDENT_REC_3"/>
    <property type="match status" value="1"/>
</dbReference>
<comment type="similarity">
    <text evidence="7">Belongs to the TonB-dependent receptor family.</text>
</comment>
<accession>A0A365XRZ4</accession>
<dbReference type="InterPro" id="IPR023996">
    <property type="entry name" value="TonB-dep_OMP_SusC/RagA"/>
</dbReference>
<protein>
    <submittedName>
        <fullName evidence="9">SusC/RagA family TonB-linked outer membrane protein</fullName>
    </submittedName>
</protein>
<dbReference type="Gene3D" id="2.170.130.10">
    <property type="entry name" value="TonB-dependent receptor, plug domain"/>
    <property type="match status" value="1"/>
</dbReference>
<dbReference type="GO" id="GO:0009279">
    <property type="term" value="C:cell outer membrane"/>
    <property type="evidence" value="ECO:0007669"/>
    <property type="project" value="UniProtKB-SubCell"/>
</dbReference>
<dbReference type="Proteomes" id="UP000253410">
    <property type="component" value="Unassembled WGS sequence"/>
</dbReference>
<dbReference type="Pfam" id="PF07715">
    <property type="entry name" value="Plug"/>
    <property type="match status" value="1"/>
</dbReference>
<keyword evidence="4 7" id="KW-0812">Transmembrane</keyword>
<gene>
    <name evidence="9" type="ORF">DF182_18155</name>
</gene>
<dbReference type="Gene3D" id="2.60.40.1120">
    <property type="entry name" value="Carboxypeptidase-like, regulatory domain"/>
    <property type="match status" value="1"/>
</dbReference>
<dbReference type="EMBL" id="QFFJ01000002">
    <property type="protein sequence ID" value="RBL88504.1"/>
    <property type="molecule type" value="Genomic_DNA"/>
</dbReference>
<dbReference type="NCBIfam" id="TIGR04056">
    <property type="entry name" value="OMP_RagA_SusC"/>
    <property type="match status" value="1"/>
</dbReference>
<evidence type="ECO:0000313" key="10">
    <source>
        <dbReference type="Proteomes" id="UP000253410"/>
    </source>
</evidence>
<evidence type="ECO:0000256" key="7">
    <source>
        <dbReference type="PROSITE-ProRule" id="PRU01360"/>
    </source>
</evidence>
<name>A0A365XRZ4_9BACT</name>
<keyword evidence="2 7" id="KW-0813">Transport</keyword>